<dbReference type="STRING" id="71717.A0A4Y7SPT1"/>
<dbReference type="EMBL" id="QPFP01000080">
    <property type="protein sequence ID" value="TEB23249.1"/>
    <property type="molecule type" value="Genomic_DNA"/>
</dbReference>
<proteinExistence type="predicted"/>
<feature type="chain" id="PRO_5039865468" evidence="1">
    <location>
        <begin position="26"/>
        <end position="434"/>
    </location>
</feature>
<dbReference type="OrthoDB" id="2564904at2759"/>
<dbReference type="InterPro" id="IPR035992">
    <property type="entry name" value="Ricin_B-like_lectins"/>
</dbReference>
<name>A0A4Y7SPT1_COPMI</name>
<keyword evidence="1" id="KW-0732">Signal</keyword>
<evidence type="ECO:0000313" key="5">
    <source>
        <dbReference type="Proteomes" id="UP000298030"/>
    </source>
</evidence>
<dbReference type="SUPFAM" id="SSF50370">
    <property type="entry name" value="Ricin B-like lectins"/>
    <property type="match status" value="1"/>
</dbReference>
<reference evidence="4 5" key="1">
    <citation type="journal article" date="2019" name="Nat. Ecol. Evol.">
        <title>Megaphylogeny resolves global patterns of mushroom evolution.</title>
        <authorList>
            <person name="Varga T."/>
            <person name="Krizsan K."/>
            <person name="Foldi C."/>
            <person name="Dima B."/>
            <person name="Sanchez-Garcia M."/>
            <person name="Sanchez-Ramirez S."/>
            <person name="Szollosi G.J."/>
            <person name="Szarkandi J.G."/>
            <person name="Papp V."/>
            <person name="Albert L."/>
            <person name="Andreopoulos W."/>
            <person name="Angelini C."/>
            <person name="Antonin V."/>
            <person name="Barry K.W."/>
            <person name="Bougher N.L."/>
            <person name="Buchanan P."/>
            <person name="Buyck B."/>
            <person name="Bense V."/>
            <person name="Catcheside P."/>
            <person name="Chovatia M."/>
            <person name="Cooper J."/>
            <person name="Damon W."/>
            <person name="Desjardin D."/>
            <person name="Finy P."/>
            <person name="Geml J."/>
            <person name="Haridas S."/>
            <person name="Hughes K."/>
            <person name="Justo A."/>
            <person name="Karasinski D."/>
            <person name="Kautmanova I."/>
            <person name="Kiss B."/>
            <person name="Kocsube S."/>
            <person name="Kotiranta H."/>
            <person name="LaButti K.M."/>
            <person name="Lechner B.E."/>
            <person name="Liimatainen K."/>
            <person name="Lipzen A."/>
            <person name="Lukacs Z."/>
            <person name="Mihaltcheva S."/>
            <person name="Morgado L.N."/>
            <person name="Niskanen T."/>
            <person name="Noordeloos M.E."/>
            <person name="Ohm R.A."/>
            <person name="Ortiz-Santana B."/>
            <person name="Ovrebo C."/>
            <person name="Racz N."/>
            <person name="Riley R."/>
            <person name="Savchenko A."/>
            <person name="Shiryaev A."/>
            <person name="Soop K."/>
            <person name="Spirin V."/>
            <person name="Szebenyi C."/>
            <person name="Tomsovsky M."/>
            <person name="Tulloss R.E."/>
            <person name="Uehling J."/>
            <person name="Grigoriev I.V."/>
            <person name="Vagvolgyi C."/>
            <person name="Papp T."/>
            <person name="Martin F.M."/>
            <person name="Miettinen O."/>
            <person name="Hibbett D.S."/>
            <person name="Nagy L.G."/>
        </authorList>
    </citation>
    <scope>NUCLEOTIDE SEQUENCE [LARGE SCALE GENOMIC DNA]</scope>
    <source>
        <strain evidence="4 5">FP101781</strain>
    </source>
</reference>
<evidence type="ECO:0000259" key="2">
    <source>
        <dbReference type="SMART" id="SM00458"/>
    </source>
</evidence>
<dbReference type="Gene3D" id="2.80.10.50">
    <property type="match status" value="2"/>
</dbReference>
<organism evidence="4 5">
    <name type="scientific">Coprinellus micaceus</name>
    <name type="common">Glistening ink-cap mushroom</name>
    <name type="synonym">Coprinus micaceus</name>
    <dbReference type="NCBI Taxonomy" id="71717"/>
    <lineage>
        <taxon>Eukaryota</taxon>
        <taxon>Fungi</taxon>
        <taxon>Dikarya</taxon>
        <taxon>Basidiomycota</taxon>
        <taxon>Agaricomycotina</taxon>
        <taxon>Agaricomycetes</taxon>
        <taxon>Agaricomycetidae</taxon>
        <taxon>Agaricales</taxon>
        <taxon>Agaricineae</taxon>
        <taxon>Psathyrellaceae</taxon>
        <taxon>Coprinellus</taxon>
    </lineage>
</organism>
<evidence type="ECO:0000313" key="4">
    <source>
        <dbReference type="EMBL" id="TEB23249.1"/>
    </source>
</evidence>
<gene>
    <name evidence="4" type="ORF">FA13DRAFT_1670235</name>
    <name evidence="3" type="ORF">FA13DRAFT_1766248</name>
</gene>
<dbReference type="PROSITE" id="PS50231">
    <property type="entry name" value="RICIN_B_LECTIN"/>
    <property type="match status" value="1"/>
</dbReference>
<dbReference type="Proteomes" id="UP000298030">
    <property type="component" value="Unassembled WGS sequence"/>
</dbReference>
<keyword evidence="5" id="KW-1185">Reference proteome</keyword>
<dbReference type="InterPro" id="IPR000772">
    <property type="entry name" value="Ricin_B_lectin"/>
</dbReference>
<dbReference type="EMBL" id="QPFP01000080">
    <property type="protein sequence ID" value="TEB23199.1"/>
    <property type="molecule type" value="Genomic_DNA"/>
</dbReference>
<comment type="caution">
    <text evidence="4">The sequence shown here is derived from an EMBL/GenBank/DDBJ whole genome shotgun (WGS) entry which is preliminary data.</text>
</comment>
<protein>
    <submittedName>
        <fullName evidence="4">Macrofage activating glyco protein</fullName>
    </submittedName>
</protein>
<feature type="signal peptide" evidence="1">
    <location>
        <begin position="1"/>
        <end position="25"/>
    </location>
</feature>
<dbReference type="SMART" id="SM00458">
    <property type="entry name" value="RICIN"/>
    <property type="match status" value="1"/>
</dbReference>
<evidence type="ECO:0000313" key="3">
    <source>
        <dbReference type="EMBL" id="TEB23199.1"/>
    </source>
</evidence>
<evidence type="ECO:0000256" key="1">
    <source>
        <dbReference type="SAM" id="SignalP"/>
    </source>
</evidence>
<feature type="domain" description="Ricin B lectin" evidence="2">
    <location>
        <begin position="28"/>
        <end position="162"/>
    </location>
</feature>
<dbReference type="CDD" id="cd00161">
    <property type="entry name" value="beta-trefoil_Ricin-like"/>
    <property type="match status" value="1"/>
</dbReference>
<sequence length="434" mass="46355">MSPSLSTMLWGTFALLGTFAIRAKAQLPEFIGELLLQPQINNQKCLTASSDADGAPIILSTCTGEANQKWTFTNSSGNVVVFGNKCLDVNAGVNADGTKLHLWTCTANNQNQNWYYSKWDNTLGWTGTGKCVDVEAGGQADGTLIQIWGCNAKNPNQVWSAGYQAVTGLPVKSQDGQYGTNSCGTTSDQSANCQTSWINSATDFCLWAPPYPGAIGDTERVAVAYCTRSGRGARTIPDGSLHGVHVVRTPEYIQITGVGDFTSMNIPRGDAGGELDNRGADGKGNPIGGLLYGNTFGTNLQYHEWTEFISDGEFCIRACIGSRSKELCNHIYDIMGCYWNIPANYNAGIFEECVGDAATPMGVYGTSTWSQGVSPTPPPHPAPASSSCVTMPTVGVTPLRRSLLSMMRDAGPPESLARRYPVTRFPAATPAPRA</sequence>
<dbReference type="AlphaFoldDB" id="A0A4Y7SPT1"/>
<accession>A0A4Y7SPT1</accession>
<dbReference type="Pfam" id="PF00652">
    <property type="entry name" value="Ricin_B_lectin"/>
    <property type="match status" value="2"/>
</dbReference>